<organism evidence="10 11">
    <name type="scientific">Odinarchaeota yellowstonii (strain LCB_4)</name>
    <dbReference type="NCBI Taxonomy" id="1841599"/>
    <lineage>
        <taxon>Archaea</taxon>
        <taxon>Promethearchaeati</taxon>
        <taxon>Candidatus Odinarchaeota</taxon>
        <taxon>Candidatus Odinarchaeia</taxon>
        <taxon>Candidatus Odinarchaeales</taxon>
        <taxon>Candidatus Odinarchaeaceae</taxon>
        <taxon>Candidatus Odinarchaeum</taxon>
    </lineage>
</organism>
<evidence type="ECO:0000256" key="2">
    <source>
        <dbReference type="ARBA" id="ARBA00022448"/>
    </source>
</evidence>
<evidence type="ECO:0000313" key="10">
    <source>
        <dbReference type="EMBL" id="WEU40475.1"/>
    </source>
</evidence>
<feature type="transmembrane region" description="Helical" evidence="9">
    <location>
        <begin position="6"/>
        <end position="29"/>
    </location>
</feature>
<feature type="transmembrane region" description="Helical" evidence="9">
    <location>
        <begin position="693"/>
        <end position="715"/>
    </location>
</feature>
<evidence type="ECO:0000256" key="6">
    <source>
        <dbReference type="ARBA" id="ARBA00022989"/>
    </source>
</evidence>
<dbReference type="Proteomes" id="UP000186851">
    <property type="component" value="Chromosome"/>
</dbReference>
<protein>
    <recommendedName>
        <fullName evidence="9">K(+)-insensitive pyrophosphate-energized proton pump</fullName>
        <ecNumber evidence="9">7.1.3.1</ecNumber>
    </recommendedName>
    <alternativeName>
        <fullName evidence="9">Membrane-bound proton-translocating pyrophosphatase</fullName>
    </alternativeName>
    <alternativeName>
        <fullName evidence="9">Pyrophosphate-energized inorganic pyrophosphatase</fullName>
        <shortName evidence="9">H(+)-PPase</shortName>
    </alternativeName>
</protein>
<dbReference type="Pfam" id="PF03030">
    <property type="entry name" value="H_PPase"/>
    <property type="match status" value="1"/>
</dbReference>
<keyword evidence="7 9" id="KW-0406">Ion transport</keyword>
<reference evidence="10" key="1">
    <citation type="journal article" date="2017" name="Nature">
        <title>Asgard archaea illuminate the origin of eukaryotic cellular complexity.</title>
        <authorList>
            <person name="Zaremba-Niedzwiedzka K."/>
            <person name="Caceres E.F."/>
            <person name="Saw J.H."/>
            <person name="Backstrom D."/>
            <person name="Juzokaite L."/>
            <person name="Vancaester E."/>
            <person name="Seitz K.W."/>
            <person name="Anantharaman K."/>
            <person name="Starnawski P."/>
            <person name="Kjeldsen K.U."/>
            <person name="Scott M.B."/>
            <person name="Nunoura T."/>
            <person name="Banfield J.F."/>
            <person name="Schramm A."/>
            <person name="Baker B.J."/>
            <person name="Spang A."/>
            <person name="Ettema T.J.G."/>
        </authorList>
    </citation>
    <scope>NUCLEOTIDE SEQUENCE</scope>
    <source>
        <strain evidence="10">LCB_4</strain>
    </source>
</reference>
<dbReference type="NCBIfam" id="NF001960">
    <property type="entry name" value="PRK00733.3-5"/>
    <property type="match status" value="1"/>
</dbReference>
<accession>A0AAF0D2L2</accession>
<feature type="transmembrane region" description="Helical" evidence="9">
    <location>
        <begin position="144"/>
        <end position="168"/>
    </location>
</feature>
<evidence type="ECO:0000313" key="11">
    <source>
        <dbReference type="Proteomes" id="UP000186851"/>
    </source>
</evidence>
<name>A0AAF0D2L2_ODILC</name>
<evidence type="ECO:0000256" key="1">
    <source>
        <dbReference type="ARBA" id="ARBA00004127"/>
    </source>
</evidence>
<feature type="transmembrane region" description="Helical" evidence="9">
    <location>
        <begin position="275"/>
        <end position="292"/>
    </location>
</feature>
<dbReference type="GO" id="GO:0009678">
    <property type="term" value="F:diphosphate hydrolysis-driven proton transmembrane transporter activity"/>
    <property type="evidence" value="ECO:0007669"/>
    <property type="project" value="UniProtKB-UniRule"/>
</dbReference>
<feature type="transmembrane region" description="Helical" evidence="9">
    <location>
        <begin position="721"/>
        <end position="740"/>
    </location>
</feature>
<dbReference type="PANTHER" id="PTHR31998">
    <property type="entry name" value="K(+)-INSENSITIVE PYROPHOSPHATE-ENERGIZED PROTON PUMP"/>
    <property type="match status" value="1"/>
</dbReference>
<reference evidence="10" key="2">
    <citation type="journal article" date="2022" name="Nat. Microbiol.">
        <title>A closed Candidatus Odinarchaeum chromosome exposes Asgard archaeal viruses.</title>
        <authorList>
            <person name="Tamarit D."/>
            <person name="Caceres E.F."/>
            <person name="Krupovic M."/>
            <person name="Nijland R."/>
            <person name="Eme L."/>
            <person name="Robinson N.P."/>
            <person name="Ettema T.J.G."/>
        </authorList>
    </citation>
    <scope>NUCLEOTIDE SEQUENCE</scope>
    <source>
        <strain evidence="10">LCB_4</strain>
    </source>
</reference>
<feature type="transmembrane region" description="Helical" evidence="9">
    <location>
        <begin position="405"/>
        <end position="423"/>
    </location>
</feature>
<evidence type="ECO:0000256" key="8">
    <source>
        <dbReference type="ARBA" id="ARBA00023136"/>
    </source>
</evidence>
<dbReference type="AlphaFoldDB" id="A0AAF0D2L2"/>
<dbReference type="GO" id="GO:0005886">
    <property type="term" value="C:plasma membrane"/>
    <property type="evidence" value="ECO:0007669"/>
    <property type="project" value="UniProtKB-SubCell"/>
</dbReference>
<evidence type="ECO:0000256" key="7">
    <source>
        <dbReference type="ARBA" id="ARBA00023065"/>
    </source>
</evidence>
<feature type="transmembrane region" description="Helical" evidence="9">
    <location>
        <begin position="621"/>
        <end position="643"/>
    </location>
</feature>
<comment type="subunit">
    <text evidence="9">Homodimer.</text>
</comment>
<feature type="transmembrane region" description="Helical" evidence="9">
    <location>
        <begin position="526"/>
        <end position="547"/>
    </location>
</feature>
<feature type="transmembrane region" description="Helical" evidence="9">
    <location>
        <begin position="342"/>
        <end position="363"/>
    </location>
</feature>
<keyword evidence="8 9" id="KW-0472">Membrane</keyword>
<feature type="transmembrane region" description="Helical" evidence="9">
    <location>
        <begin position="429"/>
        <end position="446"/>
    </location>
</feature>
<sequence>MFQITLEWALLWFILLVSLSGLAYAVLLIKQILKKDEGTPAMIKIAKAIRGGANSYLRKQFRAVFPIVAVLTIALFFTAYLATTSYYTAGTPEAVFYGAGRAGAFVMGSVFSASVGYIGMNMATRGNVRVASAARRSFSEALQIGYRTGTITGMLTDGLGLLGGVIVFMIYQQYAFEVLLGYGFGGSLIALFMRIGGGIYTKAADVGADMVGKVERGIPEDDPRNPAVIADLVGDNVGDCAGMAADIFESYEVTIVSAMILGYLALGFAGVIFPLIVRAIGVIASIIGTYFVKARGEMKDALRSIKFGFNTSATISIVGFFLAALLYVGLSNPPGIPTGVDPITLSIRLAIATLTGVILAVSINELTDRFTSIKHGAVKGLARSTNTGAATTILRGLSIGYEGSVWNIIVIATAILVSAVIFVGLTPVFIFYGVALCGIGMLTLTGNNISMDTFGPVSDNAEGIGEMAGLKDGEVAEILAQLDSVGNTTKAITKGIAIASAVIAAVALFWSYVSDTGIGIIDVANVYVFIGLLIGGSIPLLFSSIAIRAVDHAASKIILEVRRQFHTIPGLMEGKAEPDYNTSVAICVSAAQRELVGLGVIAILTPLIVGFLLGVPALGGFLAGVILVGQLLAVFMATSGAAWDNSKKAIEAGLYGGKRSEAHKVSVIGDTIGDPLKDTAGPAINPMIKVINLVSLLIAPLIAYGLAEAGAALAVGDVGSVIVDAVIGFVLIVAVALVVWNSKKESKEMLQIIEEMQKQHQK</sequence>
<evidence type="ECO:0000256" key="9">
    <source>
        <dbReference type="HAMAP-Rule" id="MF_01129"/>
    </source>
</evidence>
<gene>
    <name evidence="9" type="primary">hppA</name>
    <name evidence="10" type="ORF">OdinLCB4_000645</name>
</gene>
<feature type="transmembrane region" description="Helical" evidence="9">
    <location>
        <begin position="63"/>
        <end position="82"/>
    </location>
</feature>
<keyword evidence="6 9" id="KW-1133">Transmembrane helix</keyword>
<dbReference type="EMBL" id="CP091871">
    <property type="protein sequence ID" value="WEU40475.1"/>
    <property type="molecule type" value="Genomic_DNA"/>
</dbReference>
<dbReference type="GO" id="GO:0012505">
    <property type="term" value="C:endomembrane system"/>
    <property type="evidence" value="ECO:0007669"/>
    <property type="project" value="UniProtKB-SubCell"/>
</dbReference>
<dbReference type="EC" id="7.1.3.1" evidence="9"/>
<keyword evidence="3 9" id="KW-0812">Transmembrane</keyword>
<feature type="transmembrane region" description="Helical" evidence="9">
    <location>
        <begin position="595"/>
        <end position="615"/>
    </location>
</feature>
<comment type="subcellular location">
    <subcellularLocation>
        <location evidence="9">Cell membrane</location>
        <topology evidence="9">Multi-pass membrane protein</topology>
    </subcellularLocation>
    <subcellularLocation>
        <location evidence="1">Endomembrane system</location>
        <topology evidence="1">Multi-pass membrane protein</topology>
    </subcellularLocation>
</comment>
<dbReference type="GO" id="GO:0000287">
    <property type="term" value="F:magnesium ion binding"/>
    <property type="evidence" value="ECO:0007669"/>
    <property type="project" value="UniProtKB-UniRule"/>
</dbReference>
<evidence type="ECO:0000256" key="3">
    <source>
        <dbReference type="ARBA" id="ARBA00022692"/>
    </source>
</evidence>
<comment type="cofactor">
    <cofactor evidence="9">
        <name>Mg(2+)</name>
        <dbReference type="ChEBI" id="CHEBI:18420"/>
    </cofactor>
</comment>
<feature type="transmembrane region" description="Helical" evidence="9">
    <location>
        <begin position="174"/>
        <end position="193"/>
    </location>
</feature>
<dbReference type="NCBIfam" id="TIGR01104">
    <property type="entry name" value="V_PPase"/>
    <property type="match status" value="1"/>
</dbReference>
<evidence type="ECO:0000256" key="4">
    <source>
        <dbReference type="ARBA" id="ARBA00022842"/>
    </source>
</evidence>
<keyword evidence="4 9" id="KW-0460">Magnesium</keyword>
<feature type="site" description="Determinant of potassium independence" evidence="9">
    <location>
        <position position="490"/>
    </location>
</feature>
<evidence type="ECO:0000256" key="5">
    <source>
        <dbReference type="ARBA" id="ARBA00022967"/>
    </source>
</evidence>
<comment type="function">
    <text evidence="9">Proton pump that utilizes the energy of pyrophosphate hydrolysis as the driving force for proton movement across the membrane. Generates a proton motive force.</text>
</comment>
<feature type="transmembrane region" description="Helical" evidence="9">
    <location>
        <begin position="313"/>
        <end position="330"/>
    </location>
</feature>
<keyword evidence="9" id="KW-1003">Cell membrane</keyword>
<comment type="caution">
    <text evidence="9">Lacks conserved residue(s) required for the propagation of feature annotation.</text>
</comment>
<keyword evidence="9" id="KW-0375">Hydrogen ion transport</keyword>
<dbReference type="PIRSF" id="PIRSF001265">
    <property type="entry name" value="H+-PPase"/>
    <property type="match status" value="1"/>
</dbReference>
<feature type="transmembrane region" description="Helical" evidence="9">
    <location>
        <begin position="496"/>
        <end position="514"/>
    </location>
</feature>
<dbReference type="HAMAP" id="MF_01129">
    <property type="entry name" value="PPase_energized_pump"/>
    <property type="match status" value="1"/>
</dbReference>
<feature type="transmembrane region" description="Helical" evidence="9">
    <location>
        <begin position="102"/>
        <end position="123"/>
    </location>
</feature>
<dbReference type="InterPro" id="IPR004131">
    <property type="entry name" value="PPase-energised_H-pump"/>
</dbReference>
<feature type="transmembrane region" description="Helical" evidence="9">
    <location>
        <begin position="251"/>
        <end position="269"/>
    </location>
</feature>
<comment type="catalytic activity">
    <reaction evidence="9">
        <text>diphosphate + H2O + H(+)(in) = 2 phosphate + 2 H(+)(out)</text>
        <dbReference type="Rhea" id="RHEA:13973"/>
        <dbReference type="ChEBI" id="CHEBI:15377"/>
        <dbReference type="ChEBI" id="CHEBI:15378"/>
        <dbReference type="ChEBI" id="CHEBI:33019"/>
        <dbReference type="ChEBI" id="CHEBI:43474"/>
        <dbReference type="EC" id="7.1.3.1"/>
    </reaction>
</comment>
<keyword evidence="2 9" id="KW-0813">Transport</keyword>
<dbReference type="GO" id="GO:0004427">
    <property type="term" value="F:inorganic diphosphate phosphatase activity"/>
    <property type="evidence" value="ECO:0007669"/>
    <property type="project" value="UniProtKB-UniRule"/>
</dbReference>
<keyword evidence="5 9" id="KW-1278">Translocase</keyword>
<proteinExistence type="inferred from homology"/>
<dbReference type="KEGG" id="oyw:OdinLCB4_000645"/>
<comment type="similarity">
    <text evidence="9">Belongs to the H(+)-translocating pyrophosphatase (TC 3.A.10) family. K(+)-insensitive subfamily.</text>
</comment>
<keyword evidence="10" id="KW-0378">Hydrolase</keyword>